<proteinExistence type="predicted"/>
<reference evidence="1" key="2">
    <citation type="submission" date="2025-09" db="UniProtKB">
        <authorList>
            <consortium name="EnsemblPlants"/>
        </authorList>
    </citation>
    <scope>IDENTIFICATION</scope>
</reference>
<dbReference type="EnsemblPlants" id="AVESA.00010b.r2.6CG1144070.1">
    <property type="protein sequence ID" value="AVESA.00010b.r2.6CG1144070.1.CDS.1"/>
    <property type="gene ID" value="AVESA.00010b.r2.6CG1144070"/>
</dbReference>
<organism evidence="1 2">
    <name type="scientific">Avena sativa</name>
    <name type="common">Oat</name>
    <dbReference type="NCBI Taxonomy" id="4498"/>
    <lineage>
        <taxon>Eukaryota</taxon>
        <taxon>Viridiplantae</taxon>
        <taxon>Streptophyta</taxon>
        <taxon>Embryophyta</taxon>
        <taxon>Tracheophyta</taxon>
        <taxon>Spermatophyta</taxon>
        <taxon>Magnoliopsida</taxon>
        <taxon>Liliopsida</taxon>
        <taxon>Poales</taxon>
        <taxon>Poaceae</taxon>
        <taxon>BOP clade</taxon>
        <taxon>Pooideae</taxon>
        <taxon>Poodae</taxon>
        <taxon>Poeae</taxon>
        <taxon>Poeae Chloroplast Group 1 (Aveneae type)</taxon>
        <taxon>Aveninae</taxon>
        <taxon>Avena</taxon>
    </lineage>
</organism>
<sequence length="393" mass="44017">MEFAGANLTEVVRSLRLLKIEGYSMIRDMGSDDYFKYRWIVDGYEWEIRVYPRVFDSKGLYSFVAVQLIFLSEPRACAVRTTLRCCLVGQGKVMCNEYRRTRTFRKPQDSSEKILLTGEKYIDDDSFAVQCILEVFKELPDIATVSLKELQLPSSNLHQHFSQLLQSGTGSDVTFLVSGESFAAHKLILAARSPVFMAEFFGDMTEKCSPSVEIEDMEAAVFKALLHFIYTDTVPEFGQQEAADAEDIYIDTVPELRQQEIVLGMAPDYIPGEKEGNDGDDIVRFGCFGQKEEAVMSMAQHLLAAADRYGLDRLKLICVGELSGGINVGTAATTLALAEQHNCPELKERCVEFIIRTSATLDAVLRTKGYKHLEASCPLVVIDIFKAARGRRS</sequence>
<evidence type="ECO:0000313" key="2">
    <source>
        <dbReference type="Proteomes" id="UP001732700"/>
    </source>
</evidence>
<reference evidence="1" key="1">
    <citation type="submission" date="2021-05" db="EMBL/GenBank/DDBJ databases">
        <authorList>
            <person name="Scholz U."/>
            <person name="Mascher M."/>
            <person name="Fiebig A."/>
        </authorList>
    </citation>
    <scope>NUCLEOTIDE SEQUENCE [LARGE SCALE GENOMIC DNA]</scope>
</reference>
<accession>A0ACD5ZCF8</accession>
<name>A0ACD5ZCF8_AVESA</name>
<dbReference type="Proteomes" id="UP001732700">
    <property type="component" value="Chromosome 6C"/>
</dbReference>
<protein>
    <submittedName>
        <fullName evidence="1">Uncharacterized protein</fullName>
    </submittedName>
</protein>
<keyword evidence="2" id="KW-1185">Reference proteome</keyword>
<evidence type="ECO:0000313" key="1">
    <source>
        <dbReference type="EnsemblPlants" id="AVESA.00010b.r2.6CG1144070.1.CDS.1"/>
    </source>
</evidence>